<feature type="active site" description="Proton donor; for delta-elimination activity" evidence="15">
    <location>
        <position position="262"/>
    </location>
</feature>
<dbReference type="PANTHER" id="PTHR22993">
    <property type="entry name" value="FORMAMIDOPYRIMIDINE-DNA GLYCOSYLASE"/>
    <property type="match status" value="1"/>
</dbReference>
<keyword evidence="5 15" id="KW-0227">DNA damage</keyword>
<evidence type="ECO:0000256" key="6">
    <source>
        <dbReference type="ARBA" id="ARBA00022771"/>
    </source>
</evidence>
<feature type="active site" description="Proton donor; for beta-elimination activity" evidence="15">
    <location>
        <position position="58"/>
    </location>
</feature>
<feature type="domain" description="FPG-type" evidence="16">
    <location>
        <begin position="238"/>
        <end position="272"/>
    </location>
</feature>
<keyword evidence="11 15" id="KW-0456">Lyase</keyword>
<keyword evidence="10 15" id="KW-0234">DNA repair</keyword>
<name>A0A3E0DIZ2_9GAMM</name>
<evidence type="ECO:0000256" key="11">
    <source>
        <dbReference type="ARBA" id="ARBA00023239"/>
    </source>
</evidence>
<evidence type="ECO:0000256" key="15">
    <source>
        <dbReference type="HAMAP-Rule" id="MF_00103"/>
    </source>
</evidence>
<keyword evidence="8 15" id="KW-0862">Zinc</keyword>
<dbReference type="FunFam" id="1.10.8.50:FF:000003">
    <property type="entry name" value="Formamidopyrimidine-DNA glycosylase"/>
    <property type="match status" value="1"/>
</dbReference>
<dbReference type="SMART" id="SM01232">
    <property type="entry name" value="H2TH"/>
    <property type="match status" value="1"/>
</dbReference>
<reference evidence="18 19" key="1">
    <citation type="submission" date="2018-08" db="EMBL/GenBank/DDBJ databases">
        <title>Genomic Encyclopedia of Type Strains, Phase III (KMG-III): the genomes of soil and plant-associated and newly described type strains.</title>
        <authorList>
            <person name="Whitman W."/>
        </authorList>
    </citation>
    <scope>NUCLEOTIDE SEQUENCE [LARGE SCALE GENOMIC DNA]</scope>
    <source>
        <strain evidence="18 19">CECT 7375</strain>
    </source>
</reference>
<gene>
    <name evidence="15" type="primary">mutM</name>
    <name evidence="15" type="synonym">fpg</name>
    <name evidence="18" type="ORF">DFP81_10827</name>
</gene>
<dbReference type="Pfam" id="PF01149">
    <property type="entry name" value="Fapy_DNA_glyco"/>
    <property type="match status" value="1"/>
</dbReference>
<comment type="catalytic activity">
    <reaction evidence="14 15">
        <text>2'-deoxyribonucleotide-(2'-deoxyribose 5'-phosphate)-2'-deoxyribonucleotide-DNA = a 3'-end 2'-deoxyribonucleotide-(2,3-dehydro-2,3-deoxyribose 5'-phosphate)-DNA + a 5'-end 5'-phospho-2'-deoxyribonucleoside-DNA + H(+)</text>
        <dbReference type="Rhea" id="RHEA:66592"/>
        <dbReference type="Rhea" id="RHEA-COMP:13180"/>
        <dbReference type="Rhea" id="RHEA-COMP:16897"/>
        <dbReference type="Rhea" id="RHEA-COMP:17067"/>
        <dbReference type="ChEBI" id="CHEBI:15378"/>
        <dbReference type="ChEBI" id="CHEBI:136412"/>
        <dbReference type="ChEBI" id="CHEBI:157695"/>
        <dbReference type="ChEBI" id="CHEBI:167181"/>
        <dbReference type="EC" id="4.2.99.18"/>
    </reaction>
</comment>
<dbReference type="PROSITE" id="PS01242">
    <property type="entry name" value="ZF_FPG_1"/>
    <property type="match status" value="1"/>
</dbReference>
<dbReference type="InterPro" id="IPR015886">
    <property type="entry name" value="H2TH_FPG"/>
</dbReference>
<evidence type="ECO:0000259" key="16">
    <source>
        <dbReference type="PROSITE" id="PS51066"/>
    </source>
</evidence>
<dbReference type="InterPro" id="IPR010979">
    <property type="entry name" value="Ribosomal_uS13-like_H2TH"/>
</dbReference>
<comment type="catalytic activity">
    <reaction evidence="1 15">
        <text>Hydrolysis of DNA containing ring-opened 7-methylguanine residues, releasing 2,6-diamino-4-hydroxy-5-(N-methyl)formamidopyrimidine.</text>
        <dbReference type="EC" id="3.2.2.23"/>
    </reaction>
</comment>
<dbReference type="Gene3D" id="1.10.8.50">
    <property type="match status" value="1"/>
</dbReference>
<protein>
    <recommendedName>
        <fullName evidence="15">Formamidopyrimidine-DNA glycosylase</fullName>
        <shortName evidence="15">Fapy-DNA glycosylase</shortName>
        <ecNumber evidence="15">3.2.2.23</ecNumber>
    </recommendedName>
    <alternativeName>
        <fullName evidence="15">DNA-(apurinic or apyrimidinic site) lyase MutM</fullName>
        <shortName evidence="15">AP lyase MutM</shortName>
        <ecNumber evidence="15">4.2.99.18</ecNumber>
    </alternativeName>
</protein>
<dbReference type="Pfam" id="PF06827">
    <property type="entry name" value="zf-FPG_IleRS"/>
    <property type="match status" value="1"/>
</dbReference>
<dbReference type="FunFam" id="3.20.190.10:FF:000001">
    <property type="entry name" value="Formamidopyrimidine-DNA glycosylase"/>
    <property type="match status" value="1"/>
</dbReference>
<feature type="binding site" evidence="15">
    <location>
        <position position="111"/>
    </location>
    <ligand>
        <name>DNA</name>
        <dbReference type="ChEBI" id="CHEBI:16991"/>
    </ligand>
</feature>
<proteinExistence type="inferred from homology"/>
<evidence type="ECO:0000256" key="5">
    <source>
        <dbReference type="ARBA" id="ARBA00022763"/>
    </source>
</evidence>
<organism evidence="18 19">
    <name type="scientific">Marinomonas pollencensis</name>
    <dbReference type="NCBI Taxonomy" id="491954"/>
    <lineage>
        <taxon>Bacteria</taxon>
        <taxon>Pseudomonadati</taxon>
        <taxon>Pseudomonadota</taxon>
        <taxon>Gammaproteobacteria</taxon>
        <taxon>Oceanospirillales</taxon>
        <taxon>Oceanospirillaceae</taxon>
        <taxon>Marinomonas</taxon>
    </lineage>
</organism>
<keyword evidence="13 15" id="KW-0326">Glycosidase</keyword>
<dbReference type="NCBIfam" id="NF002211">
    <property type="entry name" value="PRK01103.1"/>
    <property type="match status" value="1"/>
</dbReference>
<feature type="domain" description="Formamidopyrimidine-DNA glycosylase catalytic" evidence="17">
    <location>
        <begin position="2"/>
        <end position="114"/>
    </location>
</feature>
<feature type="binding site" evidence="15">
    <location>
        <position position="91"/>
    </location>
    <ligand>
        <name>DNA</name>
        <dbReference type="ChEBI" id="CHEBI:16991"/>
    </ligand>
</feature>
<comment type="similarity">
    <text evidence="2 15">Belongs to the FPG family.</text>
</comment>
<dbReference type="HAMAP" id="MF_00103">
    <property type="entry name" value="Fapy_DNA_glycosyl"/>
    <property type="match status" value="1"/>
</dbReference>
<dbReference type="EC" id="4.2.99.18" evidence="15"/>
<dbReference type="InterPro" id="IPR000214">
    <property type="entry name" value="Znf_DNA_glyclase/AP_lyase"/>
</dbReference>
<dbReference type="GO" id="GO:0140078">
    <property type="term" value="F:class I DNA-(apurinic or apyrimidinic site) endonuclease activity"/>
    <property type="evidence" value="ECO:0007669"/>
    <property type="project" value="UniProtKB-EC"/>
</dbReference>
<keyword evidence="9 15" id="KW-0238">DNA-binding</keyword>
<evidence type="ECO:0000256" key="3">
    <source>
        <dbReference type="ARBA" id="ARBA00011245"/>
    </source>
</evidence>
<evidence type="ECO:0000256" key="13">
    <source>
        <dbReference type="ARBA" id="ARBA00023295"/>
    </source>
</evidence>
<dbReference type="EC" id="3.2.2.23" evidence="15"/>
<dbReference type="InterPro" id="IPR012319">
    <property type="entry name" value="FPG_cat"/>
</dbReference>
<evidence type="ECO:0000256" key="10">
    <source>
        <dbReference type="ARBA" id="ARBA00023204"/>
    </source>
</evidence>
<evidence type="ECO:0000256" key="2">
    <source>
        <dbReference type="ARBA" id="ARBA00009409"/>
    </source>
</evidence>
<comment type="cofactor">
    <cofactor evidence="15">
        <name>Zn(2+)</name>
        <dbReference type="ChEBI" id="CHEBI:29105"/>
    </cofactor>
    <text evidence="15">Binds 1 zinc ion per subunit.</text>
</comment>
<dbReference type="PROSITE" id="PS51068">
    <property type="entry name" value="FPG_CAT"/>
    <property type="match status" value="1"/>
</dbReference>
<keyword evidence="19" id="KW-1185">Reference proteome</keyword>
<comment type="caution">
    <text evidence="18">The sequence shown here is derived from an EMBL/GenBank/DDBJ whole genome shotgun (WGS) entry which is preliminary data.</text>
</comment>
<dbReference type="InterPro" id="IPR020629">
    <property type="entry name" value="FPG_Glyclase"/>
</dbReference>
<accession>A0A3E0DIZ2</accession>
<dbReference type="CDD" id="cd08966">
    <property type="entry name" value="EcFpg-like_N"/>
    <property type="match status" value="1"/>
</dbReference>
<evidence type="ECO:0000256" key="4">
    <source>
        <dbReference type="ARBA" id="ARBA00022723"/>
    </source>
</evidence>
<evidence type="ECO:0000259" key="17">
    <source>
        <dbReference type="PROSITE" id="PS51068"/>
    </source>
</evidence>
<dbReference type="Pfam" id="PF06831">
    <property type="entry name" value="H2TH"/>
    <property type="match status" value="1"/>
</dbReference>
<evidence type="ECO:0000256" key="1">
    <source>
        <dbReference type="ARBA" id="ARBA00001668"/>
    </source>
</evidence>
<dbReference type="SMART" id="SM00898">
    <property type="entry name" value="Fapy_DNA_glyco"/>
    <property type="match status" value="1"/>
</dbReference>
<dbReference type="Proteomes" id="UP000256542">
    <property type="component" value="Unassembled WGS sequence"/>
</dbReference>
<comment type="function">
    <text evidence="15">Involved in base excision repair of DNA damaged by oxidation or by mutagenic agents. Acts as DNA glycosylase that recognizes and removes damaged bases. Has a preference for oxidized purines, such as 7,8-dihydro-8-oxoguanine (8-oxoG). Has AP (apurinic/apyrimidinic) lyase activity and introduces nicks in the DNA strand. Cleaves the DNA backbone by beta-delta elimination to generate a single-strand break at the site of the removed base with both 3'- and 5'-phosphates.</text>
</comment>
<evidence type="ECO:0000256" key="7">
    <source>
        <dbReference type="ARBA" id="ARBA00022801"/>
    </source>
</evidence>
<dbReference type="SUPFAM" id="SSF46946">
    <property type="entry name" value="S13-like H2TH domain"/>
    <property type="match status" value="1"/>
</dbReference>
<evidence type="ECO:0000256" key="12">
    <source>
        <dbReference type="ARBA" id="ARBA00023268"/>
    </source>
</evidence>
<dbReference type="SUPFAM" id="SSF57716">
    <property type="entry name" value="Glucocorticoid receptor-like (DNA-binding domain)"/>
    <property type="match status" value="1"/>
</dbReference>
<dbReference type="PANTHER" id="PTHR22993:SF9">
    <property type="entry name" value="FORMAMIDOPYRIMIDINE-DNA GLYCOSYLASE"/>
    <property type="match status" value="1"/>
</dbReference>
<evidence type="ECO:0000313" key="18">
    <source>
        <dbReference type="EMBL" id="REG82593.1"/>
    </source>
</evidence>
<dbReference type="Gene3D" id="3.20.190.10">
    <property type="entry name" value="MutM-like, N-terminal"/>
    <property type="match status" value="1"/>
</dbReference>
<dbReference type="RefSeq" id="WP_115898273.1">
    <property type="nucleotide sequence ID" value="NZ_QUNG01000008.1"/>
</dbReference>
<comment type="subunit">
    <text evidence="3 15">Monomer.</text>
</comment>
<dbReference type="GO" id="GO:0034039">
    <property type="term" value="F:8-oxo-7,8-dihydroguanine DNA N-glycosylase activity"/>
    <property type="evidence" value="ECO:0007669"/>
    <property type="project" value="TreeGrafter"/>
</dbReference>
<dbReference type="NCBIfam" id="TIGR00577">
    <property type="entry name" value="fpg"/>
    <property type="match status" value="1"/>
</dbReference>
<dbReference type="InterPro" id="IPR015887">
    <property type="entry name" value="DNA_glyclase_Znf_dom_DNA_BS"/>
</dbReference>
<keyword evidence="12 15" id="KW-0511">Multifunctional enzyme</keyword>
<dbReference type="EMBL" id="QUNG01000008">
    <property type="protein sequence ID" value="REG82593.1"/>
    <property type="molecule type" value="Genomic_DNA"/>
</dbReference>
<feature type="active site" description="Schiff-base intermediate with DNA" evidence="15">
    <location>
        <position position="2"/>
    </location>
</feature>
<evidence type="ECO:0000256" key="14">
    <source>
        <dbReference type="ARBA" id="ARBA00044632"/>
    </source>
</evidence>
<dbReference type="AlphaFoldDB" id="A0A3E0DIZ2"/>
<feature type="active site" description="Proton donor" evidence="15">
    <location>
        <position position="3"/>
    </location>
</feature>
<keyword evidence="6 15" id="KW-0863">Zinc-finger</keyword>
<dbReference type="InterPro" id="IPR035937">
    <property type="entry name" value="FPG_N"/>
</dbReference>
<sequence>MPELPEVETTLRGIEPHLVERTVARIDVRQPKLRWPITPELVSEMQGQVVTHLTRRGKYIGIHTAAGTLIIHLGMSGSLYFVEPETEPLFHDHVDFRFAGDGPWLRYTDPRRFGAVLWTQGDWLEHELLAHLGPEPLSEAFNIDYLYQKAKGRKVAIKSFIMDSKVVVGVGNIYANEALFMAGIRPTRMAGNISKARYAVLLECIKAVLAAAIKQGGTTLKDFVGGDGKPGYFKQELAVYGRANEACTVCGTGLKEIRQGQRSTVYCSKCQT</sequence>
<evidence type="ECO:0000256" key="8">
    <source>
        <dbReference type="ARBA" id="ARBA00022833"/>
    </source>
</evidence>
<evidence type="ECO:0000256" key="9">
    <source>
        <dbReference type="ARBA" id="ARBA00023125"/>
    </source>
</evidence>
<dbReference type="GO" id="GO:0003684">
    <property type="term" value="F:damaged DNA binding"/>
    <property type="evidence" value="ECO:0007669"/>
    <property type="project" value="InterPro"/>
</dbReference>
<dbReference type="GO" id="GO:0008270">
    <property type="term" value="F:zinc ion binding"/>
    <property type="evidence" value="ECO:0007669"/>
    <property type="project" value="UniProtKB-UniRule"/>
</dbReference>
<evidence type="ECO:0000313" key="19">
    <source>
        <dbReference type="Proteomes" id="UP000256542"/>
    </source>
</evidence>
<dbReference type="InterPro" id="IPR010663">
    <property type="entry name" value="Znf_FPG/IleRS"/>
</dbReference>
<dbReference type="PROSITE" id="PS51066">
    <property type="entry name" value="ZF_FPG_2"/>
    <property type="match status" value="1"/>
</dbReference>
<feature type="binding site" evidence="15">
    <location>
        <position position="153"/>
    </location>
    <ligand>
        <name>DNA</name>
        <dbReference type="ChEBI" id="CHEBI:16991"/>
    </ligand>
</feature>
<dbReference type="GO" id="GO:0006284">
    <property type="term" value="P:base-excision repair"/>
    <property type="evidence" value="ECO:0007669"/>
    <property type="project" value="InterPro"/>
</dbReference>
<dbReference type="SUPFAM" id="SSF81624">
    <property type="entry name" value="N-terminal domain of MutM-like DNA repair proteins"/>
    <property type="match status" value="1"/>
</dbReference>
<keyword evidence="7 15" id="KW-0378">Hydrolase</keyword>
<keyword evidence="4 15" id="KW-0479">Metal-binding</keyword>
<dbReference type="OrthoDB" id="9800855at2"/>